<dbReference type="PANTHER" id="PTHR34414:SF1">
    <property type="entry name" value="SUBTILISIN-LIKE SERINE PROTEASE"/>
    <property type="match status" value="1"/>
</dbReference>
<sequence length="387" mass="44196">MKACNMHSPPDLWFGEIPLTKTPLDMSAAQLNHQKYQMSSHSHIPFPPSSAPNRDCLSPYDEVTVQNAQSEPDNKAGPITHVPGEPAVRLLPDQVRIHISSHLDTPLLDELYENLWLVARKCGRNIDPLHTQKVKGRSIVPTEDPRLHLTWHRDRIYIKPVPVFLLNYQFWTTYLQTSTQDSSRGMPNELGFDSSIATGFLRSYALLVPHRLDFELAKEAHLIPGDVENWLQWSKFICHFYHLSDEKVAKRYHYGQLRLSWLNWAVRVFRPQHARTLWFYEVPHWSLTAYVARVTVPLLFLFAGISLALSSMQVALSVPTDDPWFHGLGESKLQNIGRAFWVFSIAVILGWAAIGALLLGIPIAILVWQVSWGFMREKKRRAGISAG</sequence>
<dbReference type="Proteomes" id="UP001322138">
    <property type="component" value="Unassembled WGS sequence"/>
</dbReference>
<keyword evidence="1" id="KW-1133">Transmembrane helix</keyword>
<comment type="caution">
    <text evidence="2">The sequence shown here is derived from an EMBL/GenBank/DDBJ whole genome shotgun (WGS) entry which is preliminary data.</text>
</comment>
<dbReference type="EMBL" id="JAFFGZ010000009">
    <property type="protein sequence ID" value="KAK4638899.1"/>
    <property type="molecule type" value="Genomic_DNA"/>
</dbReference>
<keyword evidence="1" id="KW-0472">Membrane</keyword>
<feature type="transmembrane region" description="Helical" evidence="1">
    <location>
        <begin position="339"/>
        <end position="370"/>
    </location>
</feature>
<feature type="transmembrane region" description="Helical" evidence="1">
    <location>
        <begin position="298"/>
        <end position="319"/>
    </location>
</feature>
<organism evidence="2 3">
    <name type="scientific">Podospora bellae-mahoneyi</name>
    <dbReference type="NCBI Taxonomy" id="2093777"/>
    <lineage>
        <taxon>Eukaryota</taxon>
        <taxon>Fungi</taxon>
        <taxon>Dikarya</taxon>
        <taxon>Ascomycota</taxon>
        <taxon>Pezizomycotina</taxon>
        <taxon>Sordariomycetes</taxon>
        <taxon>Sordariomycetidae</taxon>
        <taxon>Sordariales</taxon>
        <taxon>Podosporaceae</taxon>
        <taxon>Podospora</taxon>
    </lineage>
</organism>
<dbReference type="InterPro" id="IPR046536">
    <property type="entry name" value="DUF6601"/>
</dbReference>
<name>A0ABR0F5Q9_9PEZI</name>
<gene>
    <name evidence="2" type="ORF">QC761_703540</name>
</gene>
<evidence type="ECO:0000313" key="3">
    <source>
        <dbReference type="Proteomes" id="UP001322138"/>
    </source>
</evidence>
<protein>
    <submittedName>
        <fullName evidence="2">Uncharacterized protein</fullName>
    </submittedName>
</protein>
<keyword evidence="1" id="KW-0812">Transmembrane</keyword>
<evidence type="ECO:0000256" key="1">
    <source>
        <dbReference type="SAM" id="Phobius"/>
    </source>
</evidence>
<evidence type="ECO:0000313" key="2">
    <source>
        <dbReference type="EMBL" id="KAK4638899.1"/>
    </source>
</evidence>
<keyword evidence="3" id="KW-1185">Reference proteome</keyword>
<dbReference type="Pfam" id="PF20246">
    <property type="entry name" value="DUF6601"/>
    <property type="match status" value="1"/>
</dbReference>
<dbReference type="GeneID" id="87901411"/>
<accession>A0ABR0F5Q9</accession>
<reference evidence="2 3" key="1">
    <citation type="journal article" date="2023" name="bioRxiv">
        <title>High-quality genome assemblies of four members of thePodospora anserinaspecies complex.</title>
        <authorList>
            <person name="Ament-Velasquez S.L."/>
            <person name="Vogan A.A."/>
            <person name="Wallerman O."/>
            <person name="Hartmann F."/>
            <person name="Gautier V."/>
            <person name="Silar P."/>
            <person name="Giraud T."/>
            <person name="Johannesson H."/>
        </authorList>
    </citation>
    <scope>NUCLEOTIDE SEQUENCE [LARGE SCALE GENOMIC DNA]</scope>
    <source>
        <strain evidence="2 3">CBS 112042</strain>
    </source>
</reference>
<dbReference type="RefSeq" id="XP_062727875.1">
    <property type="nucleotide sequence ID" value="XM_062881929.1"/>
</dbReference>
<proteinExistence type="predicted"/>
<dbReference type="PANTHER" id="PTHR34414">
    <property type="entry name" value="HET DOMAIN-CONTAINING PROTEIN-RELATED"/>
    <property type="match status" value="1"/>
</dbReference>